<evidence type="ECO:0000313" key="2">
    <source>
        <dbReference type="Proteomes" id="UP000054324"/>
    </source>
</evidence>
<gene>
    <name evidence="1" type="ORF">T265_04826</name>
</gene>
<keyword evidence="2" id="KW-1185">Reference proteome</keyword>
<evidence type="ECO:0000313" key="1">
    <source>
        <dbReference type="EMBL" id="KER28293.1"/>
    </source>
</evidence>
<dbReference type="OrthoDB" id="431720at2759"/>
<reference evidence="1 2" key="1">
    <citation type="submission" date="2013-11" db="EMBL/GenBank/DDBJ databases">
        <title>Opisthorchis viverrini - life in the bile duct.</title>
        <authorList>
            <person name="Young N.D."/>
            <person name="Nagarajan N."/>
            <person name="Lin S.J."/>
            <person name="Korhonen P.K."/>
            <person name="Jex A.R."/>
            <person name="Hall R.S."/>
            <person name="Safavi-Hemami H."/>
            <person name="Kaewkong W."/>
            <person name="Bertrand D."/>
            <person name="Gao S."/>
            <person name="Seet Q."/>
            <person name="Wongkham S."/>
            <person name="Teh B.T."/>
            <person name="Wongkham C."/>
            <person name="Intapan P.M."/>
            <person name="Maleewong W."/>
            <person name="Yang X."/>
            <person name="Hu M."/>
            <person name="Wang Z."/>
            <person name="Hofmann A."/>
            <person name="Sternberg P.W."/>
            <person name="Tan P."/>
            <person name="Wang J."/>
            <person name="Gasser R.B."/>
        </authorList>
    </citation>
    <scope>NUCLEOTIDE SEQUENCE [LARGE SCALE GENOMIC DNA]</scope>
</reference>
<protein>
    <submittedName>
        <fullName evidence="1">Uncharacterized protein</fullName>
    </submittedName>
</protein>
<dbReference type="AlphaFoldDB" id="A0A074ZLQ7"/>
<dbReference type="CTD" id="20319008"/>
<sequence>MFMVDPSPVHRFKWYCRNEGSSVDPDCTKFTDDTHLHINLVLTGDSLEPLVYYDVLQLSLLHTRSSVIQLAQYLRYSSIFSSK</sequence>
<name>A0A074ZLQ7_OPIVI</name>
<dbReference type="Proteomes" id="UP000054324">
    <property type="component" value="Unassembled WGS sequence"/>
</dbReference>
<dbReference type="EMBL" id="KL596702">
    <property type="protein sequence ID" value="KER28293.1"/>
    <property type="molecule type" value="Genomic_DNA"/>
</dbReference>
<organism evidence="1 2">
    <name type="scientific">Opisthorchis viverrini</name>
    <name type="common">Southeast Asian liver fluke</name>
    <dbReference type="NCBI Taxonomy" id="6198"/>
    <lineage>
        <taxon>Eukaryota</taxon>
        <taxon>Metazoa</taxon>
        <taxon>Spiralia</taxon>
        <taxon>Lophotrochozoa</taxon>
        <taxon>Platyhelminthes</taxon>
        <taxon>Trematoda</taxon>
        <taxon>Digenea</taxon>
        <taxon>Opisthorchiida</taxon>
        <taxon>Opisthorchiata</taxon>
        <taxon>Opisthorchiidae</taxon>
        <taxon>Opisthorchis</taxon>
    </lineage>
</organism>
<dbReference type="GeneID" id="20319008"/>
<accession>A0A074ZLQ7</accession>
<dbReference type="KEGG" id="ovi:T265_04826"/>
<proteinExistence type="predicted"/>
<dbReference type="RefSeq" id="XP_009167936.1">
    <property type="nucleotide sequence ID" value="XM_009169672.1"/>
</dbReference>